<dbReference type="AlphaFoldDB" id="A0A0B1SV18"/>
<protein>
    <submittedName>
        <fullName evidence="4">Surfactant protein B</fullName>
    </submittedName>
</protein>
<accession>A0A0B1SV18</accession>
<gene>
    <name evidence="4" type="ORF">OESDEN_11393</name>
</gene>
<dbReference type="PROSITE" id="PS50015">
    <property type="entry name" value="SAP_B"/>
    <property type="match status" value="1"/>
</dbReference>
<name>A0A0B1SV18_OESDE</name>
<dbReference type="SMART" id="SM00741">
    <property type="entry name" value="SapB"/>
    <property type="match status" value="1"/>
</dbReference>
<dbReference type="InterPro" id="IPR011001">
    <property type="entry name" value="Saposin-like"/>
</dbReference>
<dbReference type="InterPro" id="IPR008138">
    <property type="entry name" value="SapB_2"/>
</dbReference>
<feature type="signal peptide" evidence="2">
    <location>
        <begin position="1"/>
        <end position="19"/>
    </location>
</feature>
<keyword evidence="5" id="KW-1185">Reference proteome</keyword>
<evidence type="ECO:0000256" key="1">
    <source>
        <dbReference type="ARBA" id="ARBA00023157"/>
    </source>
</evidence>
<dbReference type="Proteomes" id="UP000053660">
    <property type="component" value="Unassembled WGS sequence"/>
</dbReference>
<keyword evidence="2" id="KW-0732">Signal</keyword>
<evidence type="ECO:0000313" key="4">
    <source>
        <dbReference type="EMBL" id="KHJ88804.1"/>
    </source>
</evidence>
<keyword evidence="1" id="KW-1015">Disulfide bond</keyword>
<dbReference type="Pfam" id="PF03489">
    <property type="entry name" value="SapB_2"/>
    <property type="match status" value="1"/>
</dbReference>
<feature type="domain" description="Saposin B-type" evidence="3">
    <location>
        <begin position="25"/>
        <end position="103"/>
    </location>
</feature>
<dbReference type="OrthoDB" id="69496at2759"/>
<evidence type="ECO:0000256" key="2">
    <source>
        <dbReference type="SAM" id="SignalP"/>
    </source>
</evidence>
<evidence type="ECO:0000313" key="5">
    <source>
        <dbReference type="Proteomes" id="UP000053660"/>
    </source>
</evidence>
<evidence type="ECO:0000259" key="3">
    <source>
        <dbReference type="PROSITE" id="PS50015"/>
    </source>
</evidence>
<dbReference type="Gene3D" id="1.10.225.10">
    <property type="entry name" value="Saposin-like"/>
    <property type="match status" value="1"/>
</dbReference>
<sequence>MRTIIILALVLSTAMMVEGYAKYWDNPLCSMCKDLVVDLVESAGKNIEEVIKKANDFCEKNAPFFLVDTCKGLIKSNLDVIIEQLKIQAEPKLICQLIKLCSA</sequence>
<feature type="chain" id="PRO_5002061872" evidence="2">
    <location>
        <begin position="20"/>
        <end position="103"/>
    </location>
</feature>
<dbReference type="InterPro" id="IPR008139">
    <property type="entry name" value="SaposinB_dom"/>
</dbReference>
<dbReference type="SUPFAM" id="SSF47862">
    <property type="entry name" value="Saposin"/>
    <property type="match status" value="1"/>
</dbReference>
<proteinExistence type="predicted"/>
<dbReference type="EMBL" id="KN555172">
    <property type="protein sequence ID" value="KHJ88804.1"/>
    <property type="molecule type" value="Genomic_DNA"/>
</dbReference>
<organism evidence="4 5">
    <name type="scientific">Oesophagostomum dentatum</name>
    <name type="common">Nodular worm</name>
    <dbReference type="NCBI Taxonomy" id="61180"/>
    <lineage>
        <taxon>Eukaryota</taxon>
        <taxon>Metazoa</taxon>
        <taxon>Ecdysozoa</taxon>
        <taxon>Nematoda</taxon>
        <taxon>Chromadorea</taxon>
        <taxon>Rhabditida</taxon>
        <taxon>Rhabditina</taxon>
        <taxon>Rhabditomorpha</taxon>
        <taxon>Strongyloidea</taxon>
        <taxon>Strongylidae</taxon>
        <taxon>Oesophagostomum</taxon>
    </lineage>
</organism>
<reference evidence="4 5" key="1">
    <citation type="submission" date="2014-03" db="EMBL/GenBank/DDBJ databases">
        <title>Draft genome of the hookworm Oesophagostomum dentatum.</title>
        <authorList>
            <person name="Mitreva M."/>
        </authorList>
    </citation>
    <scope>NUCLEOTIDE SEQUENCE [LARGE SCALE GENOMIC DNA]</scope>
    <source>
        <strain evidence="4 5">OD-Hann</strain>
    </source>
</reference>